<dbReference type="EMBL" id="JAUTXU010000162">
    <property type="protein sequence ID" value="KAK3702366.1"/>
    <property type="molecule type" value="Genomic_DNA"/>
</dbReference>
<reference evidence="1" key="1">
    <citation type="submission" date="2023-07" db="EMBL/GenBank/DDBJ databases">
        <title>Black Yeasts Isolated from many extreme environments.</title>
        <authorList>
            <person name="Coleine C."/>
            <person name="Stajich J.E."/>
            <person name="Selbmann L."/>
        </authorList>
    </citation>
    <scope>NUCLEOTIDE SEQUENCE</scope>
    <source>
        <strain evidence="1">CCFEE 5714</strain>
    </source>
</reference>
<evidence type="ECO:0000313" key="1">
    <source>
        <dbReference type="EMBL" id="KAK3702366.1"/>
    </source>
</evidence>
<name>A0ACC3MS49_9PEZI</name>
<protein>
    <submittedName>
        <fullName evidence="1">Transcriptional activator</fullName>
    </submittedName>
</protein>
<organism evidence="1 2">
    <name type="scientific">Vermiconidia calcicola</name>
    <dbReference type="NCBI Taxonomy" id="1690605"/>
    <lineage>
        <taxon>Eukaryota</taxon>
        <taxon>Fungi</taxon>
        <taxon>Dikarya</taxon>
        <taxon>Ascomycota</taxon>
        <taxon>Pezizomycotina</taxon>
        <taxon>Dothideomycetes</taxon>
        <taxon>Dothideomycetidae</taxon>
        <taxon>Mycosphaerellales</taxon>
        <taxon>Extremaceae</taxon>
        <taxon>Vermiconidia</taxon>
    </lineage>
</organism>
<keyword evidence="2" id="KW-1185">Reference proteome</keyword>
<accession>A0ACC3MS49</accession>
<comment type="caution">
    <text evidence="1">The sequence shown here is derived from an EMBL/GenBank/DDBJ whole genome shotgun (WGS) entry which is preliminary data.</text>
</comment>
<evidence type="ECO:0000313" key="2">
    <source>
        <dbReference type="Proteomes" id="UP001281147"/>
    </source>
</evidence>
<dbReference type="Proteomes" id="UP001281147">
    <property type="component" value="Unassembled WGS sequence"/>
</dbReference>
<gene>
    <name evidence="1" type="primary">HAP2_3</name>
    <name evidence="1" type="ORF">LTR37_014940</name>
</gene>
<proteinExistence type="predicted"/>
<sequence length="640" mass="72273">MAIPRRLLHCHGRVPAIFPSLVRRPPGGRVGTQNSIPPLKHSHSTAFTRDRTARPPLRREVIPNPTRRPVVKSIEDFDIRAKEGNATLNDAHLFLQSSKEAIGHLPFAQRWEAASRIGAGNILKWLMTHPDDHNEAFPREFADTLCWFLHAEGLEEYVWRWIQLEARSNVEAFAEEARYTRSKALTSQHRAPRLLTGIITAHLIWAKDGTVDSAIKQFQRAHREFWEGSESKGTVPFIGSQVEIKRAIKVPNCPPGDPALFEDFLSKLTSTNGRSKEGKMWIDPDFAEFSLYHPTGPDPTLLLNLAKQQYATPTVELVFTLFIADKASAQLNNGFMLSRAAYILRLQDRPTDAEWLESVIDREWPILTPYRAKDYNKWSRDPKLCHLVATCNGSLRSACEVRNMAGPLSLAFSALLVFGACIQVIMALRRKYVLSFYDTEKDADVVAAELEAQIQGELQKAIEQPDPTGIFWGEKSKEDSLAATIVTTPRVTFATEVGERIFGDTSSAERNVSPRNALRTNVDAYDAIHKAATSQPEDTTSKYPESDSQIQRTSLVSTGSLEQQRALHINPKQFHRILKRRMARQMIEQLFNSSSPKLFNQKTNVYMRRPRGPTGRFLTQEEIKALEEKQFANAATNVKP</sequence>